<dbReference type="AlphaFoldDB" id="A0A0E9VCN3"/>
<sequence length="23" mass="2454">MHTAKPLQQIHGSGMAMCIPQSS</sequence>
<reference evidence="2" key="1">
    <citation type="submission" date="2014-11" db="EMBL/GenBank/DDBJ databases">
        <authorList>
            <person name="Amaro Gonzalez C."/>
        </authorList>
    </citation>
    <scope>NUCLEOTIDE SEQUENCE</scope>
</reference>
<evidence type="ECO:0000313" key="2">
    <source>
        <dbReference type="EMBL" id="JAH75874.1"/>
    </source>
</evidence>
<organism evidence="2">
    <name type="scientific">Anguilla anguilla</name>
    <name type="common">European freshwater eel</name>
    <name type="synonym">Muraena anguilla</name>
    <dbReference type="NCBI Taxonomy" id="7936"/>
    <lineage>
        <taxon>Eukaryota</taxon>
        <taxon>Metazoa</taxon>
        <taxon>Chordata</taxon>
        <taxon>Craniata</taxon>
        <taxon>Vertebrata</taxon>
        <taxon>Euteleostomi</taxon>
        <taxon>Actinopterygii</taxon>
        <taxon>Neopterygii</taxon>
        <taxon>Teleostei</taxon>
        <taxon>Anguilliformes</taxon>
        <taxon>Anguillidae</taxon>
        <taxon>Anguilla</taxon>
    </lineage>
</organism>
<dbReference type="EMBL" id="GBXM01032703">
    <property type="protein sequence ID" value="JAH75874.1"/>
    <property type="molecule type" value="Transcribed_RNA"/>
</dbReference>
<protein>
    <submittedName>
        <fullName evidence="2">Uncharacterized protein</fullName>
    </submittedName>
</protein>
<reference evidence="2" key="2">
    <citation type="journal article" date="2015" name="Fish Shellfish Immunol.">
        <title>Early steps in the European eel (Anguilla anguilla)-Vibrio vulnificus interaction in the gills: Role of the RtxA13 toxin.</title>
        <authorList>
            <person name="Callol A."/>
            <person name="Pajuelo D."/>
            <person name="Ebbesson L."/>
            <person name="Teles M."/>
            <person name="MacKenzie S."/>
            <person name="Amaro C."/>
        </authorList>
    </citation>
    <scope>NUCLEOTIDE SEQUENCE</scope>
</reference>
<name>A0A0E9VCN3_ANGAN</name>
<feature type="region of interest" description="Disordered" evidence="1">
    <location>
        <begin position="1"/>
        <end position="23"/>
    </location>
</feature>
<proteinExistence type="predicted"/>
<accession>A0A0E9VCN3</accession>
<evidence type="ECO:0000256" key="1">
    <source>
        <dbReference type="SAM" id="MobiDB-lite"/>
    </source>
</evidence>